<feature type="compositionally biased region" description="Pro residues" evidence="1">
    <location>
        <begin position="190"/>
        <end position="207"/>
    </location>
</feature>
<proteinExistence type="predicted"/>
<name>A0AAJ6BN15_9SPHN</name>
<dbReference type="EMBL" id="CP119316">
    <property type="protein sequence ID" value="WEK47004.1"/>
    <property type="molecule type" value="Genomic_DNA"/>
</dbReference>
<dbReference type="PANTHER" id="PTHR34183">
    <property type="entry name" value="ENDOLYTIC PEPTIDOGLYCAN TRANSGLYCOSYLASE RLPA"/>
    <property type="match status" value="1"/>
</dbReference>
<evidence type="ECO:0000313" key="4">
    <source>
        <dbReference type="Proteomes" id="UP001218362"/>
    </source>
</evidence>
<dbReference type="InterPro" id="IPR036680">
    <property type="entry name" value="SPOR-like_sf"/>
</dbReference>
<dbReference type="SUPFAM" id="SSF110997">
    <property type="entry name" value="Sporulation related repeat"/>
    <property type="match status" value="1"/>
</dbReference>
<sequence>MPLRTPANGPAADYPITVGGPYTAAGTSYTPADVWNYDEVGTLALDTVGGDTISGSHHTLPIPSYVEVTSLETGRTILVRLERRGPMDGNQLIALSPGALAQLGASASTPVRVRRVNPQEPERAALRSGQSAPARMDTPMSLVNVLRLKLPGNVGPLPVPGAPLAVAAVGPSSAAGLALPPLDAASSAGPPKPVIPKPSLTPAPKPAVKPVSKPAAGPVGSATRGGFVVQAGAFSARDRAEKVAQGIGGKVSPSGRLFRVRAGPYASRQAAEASLAKIRAAGYSDARIYSDD</sequence>
<evidence type="ECO:0000259" key="2">
    <source>
        <dbReference type="PROSITE" id="PS51724"/>
    </source>
</evidence>
<feature type="domain" description="SPOR" evidence="2">
    <location>
        <begin position="214"/>
        <end position="291"/>
    </location>
</feature>
<dbReference type="CDD" id="cd22268">
    <property type="entry name" value="DPBB_RlpA-like"/>
    <property type="match status" value="1"/>
</dbReference>
<protein>
    <submittedName>
        <fullName evidence="3">SPOR domain-containing protein</fullName>
    </submittedName>
</protein>
<dbReference type="Proteomes" id="UP001218362">
    <property type="component" value="Chromosome"/>
</dbReference>
<dbReference type="GO" id="GO:0042834">
    <property type="term" value="F:peptidoglycan binding"/>
    <property type="evidence" value="ECO:0007669"/>
    <property type="project" value="InterPro"/>
</dbReference>
<feature type="region of interest" description="Disordered" evidence="1">
    <location>
        <begin position="185"/>
        <end position="219"/>
    </location>
</feature>
<accession>A0AAJ6BN15</accession>
<organism evidence="3 4">
    <name type="scientific">Candidatus Andeanibacterium colombiense</name>
    <dbReference type="NCBI Taxonomy" id="3121345"/>
    <lineage>
        <taxon>Bacteria</taxon>
        <taxon>Pseudomonadati</taxon>
        <taxon>Pseudomonadota</taxon>
        <taxon>Alphaproteobacteria</taxon>
        <taxon>Sphingomonadales</taxon>
        <taxon>Sphingomonadaceae</taxon>
        <taxon>Candidatus Andeanibacterium</taxon>
    </lineage>
</organism>
<dbReference type="PROSITE" id="PS51724">
    <property type="entry name" value="SPOR"/>
    <property type="match status" value="1"/>
</dbReference>
<dbReference type="Gene3D" id="3.30.70.1070">
    <property type="entry name" value="Sporulation related repeat"/>
    <property type="match status" value="1"/>
</dbReference>
<dbReference type="InterPro" id="IPR036908">
    <property type="entry name" value="RlpA-like_sf"/>
</dbReference>
<dbReference type="Pfam" id="PF05036">
    <property type="entry name" value="SPOR"/>
    <property type="match status" value="1"/>
</dbReference>
<evidence type="ECO:0000256" key="1">
    <source>
        <dbReference type="SAM" id="MobiDB-lite"/>
    </source>
</evidence>
<dbReference type="PANTHER" id="PTHR34183:SF1">
    <property type="entry name" value="ENDOLYTIC PEPTIDOGLYCAN TRANSGLYCOSYLASE RLPA"/>
    <property type="match status" value="1"/>
</dbReference>
<evidence type="ECO:0000313" key="3">
    <source>
        <dbReference type="EMBL" id="WEK47004.1"/>
    </source>
</evidence>
<dbReference type="AlphaFoldDB" id="A0AAJ6BN15"/>
<dbReference type="GO" id="GO:0009279">
    <property type="term" value="C:cell outer membrane"/>
    <property type="evidence" value="ECO:0007669"/>
    <property type="project" value="TreeGrafter"/>
</dbReference>
<gene>
    <name evidence="3" type="ORF">P0Y56_01585</name>
</gene>
<dbReference type="KEGG" id="acob:P0Y56_01585"/>
<dbReference type="InterPro" id="IPR007730">
    <property type="entry name" value="SPOR-like_dom"/>
</dbReference>
<dbReference type="Gene3D" id="2.40.40.10">
    <property type="entry name" value="RlpA-like domain"/>
    <property type="match status" value="1"/>
</dbReference>
<reference evidence="3" key="1">
    <citation type="submission" date="2023-03" db="EMBL/GenBank/DDBJ databases">
        <title>Andean soil-derived lignocellulolytic bacterial consortium as a source of novel taxa and putative plastic-active enzymes.</title>
        <authorList>
            <person name="Diaz-Garcia L."/>
            <person name="Chuvochina M."/>
            <person name="Feuerriegel G."/>
            <person name="Bunk B."/>
            <person name="Sproer C."/>
            <person name="Streit W.R."/>
            <person name="Rodriguez L.M."/>
            <person name="Overmann J."/>
            <person name="Jimenez D.J."/>
        </authorList>
    </citation>
    <scope>NUCLEOTIDE SEQUENCE</scope>
    <source>
        <strain evidence="3">MAG 26</strain>
    </source>
</reference>
<feature type="compositionally biased region" description="Low complexity" evidence="1">
    <location>
        <begin position="208"/>
        <end position="219"/>
    </location>
</feature>